<dbReference type="InterPro" id="IPR018170">
    <property type="entry name" value="Aldo/ket_reductase_CS"/>
</dbReference>
<dbReference type="Proteomes" id="UP000188533">
    <property type="component" value="Unassembled WGS sequence"/>
</dbReference>
<reference evidence="8 9" key="2">
    <citation type="submission" date="2017-02" db="EMBL/GenBank/DDBJ databases">
        <title>A genome survey and senescence transcriptome analysis in Lentinula edodes.</title>
        <authorList>
            <person name="Sakamoto Y."/>
            <person name="Nakade K."/>
            <person name="Sato S."/>
            <person name="Yoshida Y."/>
            <person name="Miyazaki K."/>
            <person name="Natsume S."/>
            <person name="Konno N."/>
        </authorList>
    </citation>
    <scope>NUCLEOTIDE SEQUENCE [LARGE SCALE GENOMIC DNA]</scope>
    <source>
        <strain evidence="8 9">NBRC 111202</strain>
    </source>
</reference>
<proteinExistence type="inferred from homology"/>
<accession>A0A1Q3E299</accession>
<evidence type="ECO:0000313" key="8">
    <source>
        <dbReference type="EMBL" id="GAW01377.1"/>
    </source>
</evidence>
<dbReference type="InterPro" id="IPR023210">
    <property type="entry name" value="NADP_OxRdtase_dom"/>
</dbReference>
<dbReference type="InterPro" id="IPR036812">
    <property type="entry name" value="NAD(P)_OxRdtase_dom_sf"/>
</dbReference>
<dbReference type="AlphaFoldDB" id="A0A1Q3E299"/>
<dbReference type="GO" id="GO:0016652">
    <property type="term" value="F:oxidoreductase activity, acting on NAD(P)H as acceptor"/>
    <property type="evidence" value="ECO:0007669"/>
    <property type="project" value="InterPro"/>
</dbReference>
<feature type="active site" description="Proton donor" evidence="4">
    <location>
        <position position="58"/>
    </location>
</feature>
<dbReference type="FunFam" id="3.20.20.100:FF:000002">
    <property type="entry name" value="2,5-diketo-D-gluconic acid reductase A"/>
    <property type="match status" value="1"/>
</dbReference>
<dbReference type="PROSITE" id="PS00062">
    <property type="entry name" value="ALDOKETO_REDUCTASE_2"/>
    <property type="match status" value="1"/>
</dbReference>
<dbReference type="PANTHER" id="PTHR43827">
    <property type="entry name" value="2,5-DIKETO-D-GLUCONIC ACID REDUCTASE"/>
    <property type="match status" value="1"/>
</dbReference>
<name>A0A1Q3E299_LENED</name>
<reference evidence="8 9" key="1">
    <citation type="submission" date="2016-08" db="EMBL/GenBank/DDBJ databases">
        <authorList>
            <consortium name="Lentinula edodes genome sequencing consortium"/>
            <person name="Sakamoto Y."/>
            <person name="Nakade K."/>
            <person name="Sato S."/>
            <person name="Yoshida Y."/>
            <person name="Miyazaki K."/>
            <person name="Natsume S."/>
            <person name="Konno N."/>
        </authorList>
    </citation>
    <scope>NUCLEOTIDE SEQUENCE [LARGE SCALE GENOMIC DNA]</scope>
    <source>
        <strain evidence="8 9">NBRC 111202</strain>
    </source>
</reference>
<dbReference type="GO" id="GO:0016616">
    <property type="term" value="F:oxidoreductase activity, acting on the CH-OH group of donors, NAD or NADP as acceptor"/>
    <property type="evidence" value="ECO:0007669"/>
    <property type="project" value="UniProtKB-ARBA"/>
</dbReference>
<feature type="site" description="Lowers pKa of active site Tyr" evidence="6">
    <location>
        <position position="83"/>
    </location>
</feature>
<keyword evidence="2" id="KW-0521">NADP</keyword>
<dbReference type="SUPFAM" id="SSF51430">
    <property type="entry name" value="NAD(P)-linked oxidoreductase"/>
    <property type="match status" value="1"/>
</dbReference>
<sequence length="297" mass="32585">MRDFERSAMSLTFKLNDGAQIPWLGFGTGTALFNKDSTEAVKVAIQNGVTHLDGAQLYRNEESLGQGIKDSGVPREKLFVTTKLAETPSAPTIKATLKESLKKLGLDYVDLFLIHSPVVALREGKLKQWWKEMEEIKKEGLAKSIGVSNFTVEHLQIILEDATVVPAVNQIELHPYVWGVNSKVYSFCKDKSIVIESYGGLSPIVRAPGGPVDTVLASAAERLSKESGTTVSLGQVLSKWLIQKDVVVVTTSSKVSRIKEALLTASLPDLTVDEISAIETEGSKVHKRFFMKHAFNE</sequence>
<feature type="domain" description="NADP-dependent oxidoreductase" evidence="7">
    <location>
        <begin position="30"/>
        <end position="279"/>
    </location>
</feature>
<evidence type="ECO:0000259" key="7">
    <source>
        <dbReference type="Pfam" id="PF00248"/>
    </source>
</evidence>
<evidence type="ECO:0000313" key="9">
    <source>
        <dbReference type="Proteomes" id="UP000188533"/>
    </source>
</evidence>
<dbReference type="PIRSF" id="PIRSF000097">
    <property type="entry name" value="AKR"/>
    <property type="match status" value="1"/>
</dbReference>
<keyword evidence="9" id="KW-1185">Reference proteome</keyword>
<dbReference type="CDD" id="cd19120">
    <property type="entry name" value="AKR_AKR3C2-3"/>
    <property type="match status" value="1"/>
</dbReference>
<feature type="binding site" evidence="5">
    <location>
        <position position="115"/>
    </location>
    <ligand>
        <name>substrate</name>
    </ligand>
</feature>
<evidence type="ECO:0000256" key="4">
    <source>
        <dbReference type="PIRSR" id="PIRSR000097-1"/>
    </source>
</evidence>
<dbReference type="EMBL" id="BDGU01000059">
    <property type="protein sequence ID" value="GAW01377.1"/>
    <property type="molecule type" value="Genomic_DNA"/>
</dbReference>
<dbReference type="InterPro" id="IPR044494">
    <property type="entry name" value="AKR3C2/3"/>
</dbReference>
<gene>
    <name evidence="8" type="ORF">LENED_002968</name>
</gene>
<dbReference type="Gene3D" id="3.20.20.100">
    <property type="entry name" value="NADP-dependent oxidoreductase domain"/>
    <property type="match status" value="1"/>
</dbReference>
<dbReference type="PRINTS" id="PR00069">
    <property type="entry name" value="ALDKETRDTASE"/>
</dbReference>
<evidence type="ECO:0000256" key="3">
    <source>
        <dbReference type="ARBA" id="ARBA00023002"/>
    </source>
</evidence>
<evidence type="ECO:0000256" key="5">
    <source>
        <dbReference type="PIRSR" id="PIRSR000097-2"/>
    </source>
</evidence>
<evidence type="ECO:0000256" key="6">
    <source>
        <dbReference type="PIRSR" id="PIRSR000097-3"/>
    </source>
</evidence>
<comment type="caution">
    <text evidence="8">The sequence shown here is derived from an EMBL/GenBank/DDBJ whole genome shotgun (WGS) entry which is preliminary data.</text>
</comment>
<keyword evidence="3" id="KW-0560">Oxidoreductase</keyword>
<protein>
    <submittedName>
        <fullName evidence="8">Aldo keto reductase</fullName>
    </submittedName>
</protein>
<evidence type="ECO:0000256" key="1">
    <source>
        <dbReference type="ARBA" id="ARBA00007905"/>
    </source>
</evidence>
<comment type="similarity">
    <text evidence="1">Belongs to the aldo/keto reductase family.</text>
</comment>
<dbReference type="PANTHER" id="PTHR43827:SF3">
    <property type="entry name" value="NADP-DEPENDENT OXIDOREDUCTASE DOMAIN-CONTAINING PROTEIN"/>
    <property type="match status" value="1"/>
</dbReference>
<dbReference type="Pfam" id="PF00248">
    <property type="entry name" value="Aldo_ket_red"/>
    <property type="match status" value="1"/>
</dbReference>
<dbReference type="InterPro" id="IPR020471">
    <property type="entry name" value="AKR"/>
</dbReference>
<evidence type="ECO:0000256" key="2">
    <source>
        <dbReference type="ARBA" id="ARBA00022857"/>
    </source>
</evidence>
<organism evidence="8 9">
    <name type="scientific">Lentinula edodes</name>
    <name type="common">Shiitake mushroom</name>
    <name type="synonym">Lentinus edodes</name>
    <dbReference type="NCBI Taxonomy" id="5353"/>
    <lineage>
        <taxon>Eukaryota</taxon>
        <taxon>Fungi</taxon>
        <taxon>Dikarya</taxon>
        <taxon>Basidiomycota</taxon>
        <taxon>Agaricomycotina</taxon>
        <taxon>Agaricomycetes</taxon>
        <taxon>Agaricomycetidae</taxon>
        <taxon>Agaricales</taxon>
        <taxon>Marasmiineae</taxon>
        <taxon>Omphalotaceae</taxon>
        <taxon>Lentinula</taxon>
    </lineage>
</organism>
<dbReference type="STRING" id="5353.A0A1Q3E299"/>